<keyword evidence="2" id="KW-1003">Cell membrane</keyword>
<dbReference type="Pfam" id="PF02687">
    <property type="entry name" value="FtsX"/>
    <property type="match status" value="1"/>
</dbReference>
<evidence type="ECO:0000256" key="2">
    <source>
        <dbReference type="ARBA" id="ARBA00022475"/>
    </source>
</evidence>
<gene>
    <name evidence="8" type="ORF">ESB13_19205</name>
</gene>
<feature type="transmembrane region" description="Helical" evidence="6">
    <location>
        <begin position="329"/>
        <end position="349"/>
    </location>
</feature>
<proteinExistence type="predicted"/>
<feature type="transmembrane region" description="Helical" evidence="6">
    <location>
        <begin position="270"/>
        <end position="293"/>
    </location>
</feature>
<evidence type="ECO:0000256" key="4">
    <source>
        <dbReference type="ARBA" id="ARBA00022989"/>
    </source>
</evidence>
<dbReference type="Proteomes" id="UP000290545">
    <property type="component" value="Unassembled WGS sequence"/>
</dbReference>
<keyword evidence="4 6" id="KW-1133">Transmembrane helix</keyword>
<sequence length="398" mass="44078">MLHKLLHKLIKGGAGRSRFVMAAAGLSVALLLILGAVQLQVNYNSLLYGKSNQDSIANFLVINKVVNNQTLGATTLSTAELADLRSQPFIDGVGLLTPSRFKLSAESVSEHMPFYSELFFESVPDEFIDVTNDAWRWNEQSQFIPMIIPNMFLDLYNFGFATSQSLPQLTQDLVKNLPIKVNVRTGTTVVSFYAKVVGFSDRISSILVPQSFMDWANNKYGSGLPAQTSRVVIRTRDAGNPALTAYLRAHELTTDADKTRFSKYRQIVDTVVNISGATGIVMLAFALLVFTLFIQLTIASCKDEIVLLVTIGAAPAQLYRFLMRQFFPSNVVIVGAALVVITVLQWWLAGFLSDKNMELPALVGWPTVVAALLILLVLWIVNRSTIRKYISIMDKKES</sequence>
<evidence type="ECO:0000256" key="6">
    <source>
        <dbReference type="SAM" id="Phobius"/>
    </source>
</evidence>
<evidence type="ECO:0000256" key="5">
    <source>
        <dbReference type="ARBA" id="ARBA00023136"/>
    </source>
</evidence>
<accession>A0A4Q1D251</accession>
<keyword evidence="9" id="KW-1185">Reference proteome</keyword>
<dbReference type="AlphaFoldDB" id="A0A4Q1D251"/>
<reference evidence="8 9" key="1">
    <citation type="submission" date="2019-01" db="EMBL/GenBank/DDBJ databases">
        <title>Filimonas sp. strain TTM-71.</title>
        <authorList>
            <person name="Chen W.-M."/>
        </authorList>
    </citation>
    <scope>NUCLEOTIDE SEQUENCE [LARGE SCALE GENOMIC DNA]</scope>
    <source>
        <strain evidence="8 9">TTM-71</strain>
    </source>
</reference>
<dbReference type="RefSeq" id="WP_129005308.1">
    <property type="nucleotide sequence ID" value="NZ_SDHZ01000003.1"/>
</dbReference>
<keyword evidence="3 6" id="KW-0812">Transmembrane</keyword>
<keyword evidence="5 6" id="KW-0472">Membrane</keyword>
<organism evidence="8 9">
    <name type="scientific">Filimonas effusa</name>
    <dbReference type="NCBI Taxonomy" id="2508721"/>
    <lineage>
        <taxon>Bacteria</taxon>
        <taxon>Pseudomonadati</taxon>
        <taxon>Bacteroidota</taxon>
        <taxon>Chitinophagia</taxon>
        <taxon>Chitinophagales</taxon>
        <taxon>Chitinophagaceae</taxon>
        <taxon>Filimonas</taxon>
    </lineage>
</organism>
<dbReference type="OrthoDB" id="1011751at2"/>
<evidence type="ECO:0000256" key="3">
    <source>
        <dbReference type="ARBA" id="ARBA00022692"/>
    </source>
</evidence>
<comment type="caution">
    <text evidence="8">The sequence shown here is derived from an EMBL/GenBank/DDBJ whole genome shotgun (WGS) entry which is preliminary data.</text>
</comment>
<comment type="subcellular location">
    <subcellularLocation>
        <location evidence="1">Cell membrane</location>
        <topology evidence="1">Multi-pass membrane protein</topology>
    </subcellularLocation>
</comment>
<evidence type="ECO:0000313" key="9">
    <source>
        <dbReference type="Proteomes" id="UP000290545"/>
    </source>
</evidence>
<protein>
    <submittedName>
        <fullName evidence="8">FtsX-like permease family protein</fullName>
    </submittedName>
</protein>
<dbReference type="EMBL" id="SDHZ01000003">
    <property type="protein sequence ID" value="RXK81911.1"/>
    <property type="molecule type" value="Genomic_DNA"/>
</dbReference>
<feature type="domain" description="ABC3 transporter permease C-terminal" evidence="7">
    <location>
        <begin position="279"/>
        <end position="378"/>
    </location>
</feature>
<feature type="transmembrane region" description="Helical" evidence="6">
    <location>
        <begin position="20"/>
        <end position="41"/>
    </location>
</feature>
<evidence type="ECO:0000313" key="8">
    <source>
        <dbReference type="EMBL" id="RXK81911.1"/>
    </source>
</evidence>
<dbReference type="InterPro" id="IPR003838">
    <property type="entry name" value="ABC3_permease_C"/>
</dbReference>
<evidence type="ECO:0000259" key="7">
    <source>
        <dbReference type="Pfam" id="PF02687"/>
    </source>
</evidence>
<evidence type="ECO:0000256" key="1">
    <source>
        <dbReference type="ARBA" id="ARBA00004651"/>
    </source>
</evidence>
<feature type="transmembrane region" description="Helical" evidence="6">
    <location>
        <begin position="361"/>
        <end position="381"/>
    </location>
</feature>
<name>A0A4Q1D251_9BACT</name>